<evidence type="ECO:0000256" key="5">
    <source>
        <dbReference type="ARBA" id="ARBA00022670"/>
    </source>
</evidence>
<evidence type="ECO:0000256" key="2">
    <source>
        <dbReference type="ARBA" id="ARBA00004401"/>
    </source>
</evidence>
<feature type="compositionally biased region" description="Low complexity" evidence="9">
    <location>
        <begin position="21"/>
        <end position="31"/>
    </location>
</feature>
<organism evidence="11 12">
    <name type="scientific">Candidatus Avipropionibacterium avicola</name>
    <dbReference type="NCBI Taxonomy" id="2840701"/>
    <lineage>
        <taxon>Bacteria</taxon>
        <taxon>Bacillati</taxon>
        <taxon>Actinomycetota</taxon>
        <taxon>Actinomycetes</taxon>
        <taxon>Propionibacteriales</taxon>
        <taxon>Propionibacteriaceae</taxon>
        <taxon>Propionibacteriaceae incertae sedis</taxon>
        <taxon>Candidatus Avipropionibacterium</taxon>
    </lineage>
</organism>
<evidence type="ECO:0000256" key="3">
    <source>
        <dbReference type="ARBA" id="ARBA00009370"/>
    </source>
</evidence>
<dbReference type="GO" id="GO:0006465">
    <property type="term" value="P:signal peptide processing"/>
    <property type="evidence" value="ECO:0007669"/>
    <property type="project" value="InterPro"/>
</dbReference>
<evidence type="ECO:0000313" key="11">
    <source>
        <dbReference type="EMBL" id="HIT77122.1"/>
    </source>
</evidence>
<dbReference type="InterPro" id="IPR019758">
    <property type="entry name" value="Pept_S26A_signal_pept_1_CS"/>
</dbReference>
<evidence type="ECO:0000259" key="10">
    <source>
        <dbReference type="Pfam" id="PF10502"/>
    </source>
</evidence>
<keyword evidence="8" id="KW-0812">Transmembrane</keyword>
<keyword evidence="8" id="KW-0472">Membrane</keyword>
<gene>
    <name evidence="11" type="primary">lepB</name>
    <name evidence="11" type="ORF">IAA98_16205</name>
</gene>
<dbReference type="CDD" id="cd06530">
    <property type="entry name" value="S26_SPase_I"/>
    <property type="match status" value="1"/>
</dbReference>
<dbReference type="NCBIfam" id="TIGR02227">
    <property type="entry name" value="sigpep_I_bact"/>
    <property type="match status" value="1"/>
</dbReference>
<comment type="catalytic activity">
    <reaction evidence="1 8">
        <text>Cleavage of hydrophobic, N-terminal signal or leader sequences from secreted and periplasmic proteins.</text>
        <dbReference type="EC" id="3.4.21.89"/>
    </reaction>
</comment>
<dbReference type="GO" id="GO:0009003">
    <property type="term" value="F:signal peptidase activity"/>
    <property type="evidence" value="ECO:0007669"/>
    <property type="project" value="UniProtKB-EC"/>
</dbReference>
<dbReference type="EC" id="3.4.21.89" evidence="4 8"/>
<dbReference type="InterPro" id="IPR019533">
    <property type="entry name" value="Peptidase_S26"/>
</dbReference>
<dbReference type="EMBL" id="DVLP01000463">
    <property type="protein sequence ID" value="HIT77122.1"/>
    <property type="molecule type" value="Genomic_DNA"/>
</dbReference>
<evidence type="ECO:0000256" key="4">
    <source>
        <dbReference type="ARBA" id="ARBA00013208"/>
    </source>
</evidence>
<dbReference type="Pfam" id="PF10502">
    <property type="entry name" value="Peptidase_S26"/>
    <property type="match status" value="1"/>
</dbReference>
<dbReference type="InterPro" id="IPR000223">
    <property type="entry name" value="Pept_S26A_signal_pept_1"/>
</dbReference>
<reference evidence="11" key="2">
    <citation type="journal article" date="2021" name="PeerJ">
        <title>Extensive microbial diversity within the chicken gut microbiome revealed by metagenomics and culture.</title>
        <authorList>
            <person name="Gilroy R."/>
            <person name="Ravi A."/>
            <person name="Getino M."/>
            <person name="Pursley I."/>
            <person name="Horton D.L."/>
            <person name="Alikhan N.F."/>
            <person name="Baker D."/>
            <person name="Gharbi K."/>
            <person name="Hall N."/>
            <person name="Watson M."/>
            <person name="Adriaenssens E.M."/>
            <person name="Foster-Nyarko E."/>
            <person name="Jarju S."/>
            <person name="Secka A."/>
            <person name="Antonio M."/>
            <person name="Oren A."/>
            <person name="Chaudhuri R.R."/>
            <person name="La Ragione R."/>
            <person name="Hildebrand F."/>
            <person name="Pallen M.J."/>
        </authorList>
    </citation>
    <scope>NUCLEOTIDE SEQUENCE</scope>
    <source>
        <strain evidence="11">ChiGjej1B1-24693</strain>
    </source>
</reference>
<keyword evidence="5 8" id="KW-0645">Protease</keyword>
<dbReference type="GO" id="GO:0004252">
    <property type="term" value="F:serine-type endopeptidase activity"/>
    <property type="evidence" value="ECO:0007669"/>
    <property type="project" value="InterPro"/>
</dbReference>
<feature type="active site" evidence="7">
    <location>
        <position position="77"/>
    </location>
</feature>
<dbReference type="InterPro" id="IPR036286">
    <property type="entry name" value="LexA/Signal_pep-like_sf"/>
</dbReference>
<evidence type="ECO:0000256" key="6">
    <source>
        <dbReference type="ARBA" id="ARBA00022801"/>
    </source>
</evidence>
<dbReference type="PANTHER" id="PTHR43390">
    <property type="entry name" value="SIGNAL PEPTIDASE I"/>
    <property type="match status" value="1"/>
</dbReference>
<name>A0A9D1H1L8_9ACTN</name>
<evidence type="ECO:0000256" key="8">
    <source>
        <dbReference type="RuleBase" id="RU362042"/>
    </source>
</evidence>
<sequence length="272" mass="28874">MAVVAVRSGADDAAAHPEPTTPARAATGKGRAATGKGFRHHAIAFARELLIVVVGALVVSSLLRIFVGQVFDIPSISMEPTLVVGDRVLVEKVSTPERGDVIVFHDPGNWLASPGEAPGPVRRVFETAGVVPPLSSDHVMKRIVGMPGDRVACCDGEGSLIINGVAVREPWLAGDASEIDFDVVVPAGHLFVLGDNRARSSDSRCHLHEFSSMEGQNAFVPLDRVVGRAVVVMWPFDRWSFLGHTDAYRDIPHGIDPAPKEPTIAAGAEATC</sequence>
<dbReference type="PANTHER" id="PTHR43390:SF1">
    <property type="entry name" value="CHLOROPLAST PROCESSING PEPTIDASE"/>
    <property type="match status" value="1"/>
</dbReference>
<proteinExistence type="inferred from homology"/>
<feature type="domain" description="Peptidase S26" evidence="10">
    <location>
        <begin position="48"/>
        <end position="234"/>
    </location>
</feature>
<reference evidence="11" key="1">
    <citation type="submission" date="2020-10" db="EMBL/GenBank/DDBJ databases">
        <authorList>
            <person name="Gilroy R."/>
        </authorList>
    </citation>
    <scope>NUCLEOTIDE SEQUENCE</scope>
    <source>
        <strain evidence="11">ChiGjej1B1-24693</strain>
    </source>
</reference>
<evidence type="ECO:0000256" key="1">
    <source>
        <dbReference type="ARBA" id="ARBA00000677"/>
    </source>
</evidence>
<feature type="transmembrane region" description="Helical" evidence="8">
    <location>
        <begin position="49"/>
        <end position="71"/>
    </location>
</feature>
<protein>
    <recommendedName>
        <fullName evidence="4 8">Signal peptidase I</fullName>
        <ecNumber evidence="4 8">3.4.21.89</ecNumber>
    </recommendedName>
</protein>
<keyword evidence="8" id="KW-1133">Transmembrane helix</keyword>
<dbReference type="Proteomes" id="UP000886842">
    <property type="component" value="Unassembled WGS sequence"/>
</dbReference>
<dbReference type="PROSITE" id="PS00501">
    <property type="entry name" value="SPASE_I_1"/>
    <property type="match status" value="1"/>
</dbReference>
<feature type="region of interest" description="Disordered" evidence="9">
    <location>
        <begin position="7"/>
        <end position="31"/>
    </location>
</feature>
<dbReference type="SUPFAM" id="SSF51306">
    <property type="entry name" value="LexA/Signal peptidase"/>
    <property type="match status" value="1"/>
</dbReference>
<evidence type="ECO:0000256" key="9">
    <source>
        <dbReference type="SAM" id="MobiDB-lite"/>
    </source>
</evidence>
<evidence type="ECO:0000313" key="12">
    <source>
        <dbReference type="Proteomes" id="UP000886842"/>
    </source>
</evidence>
<accession>A0A9D1H1L8</accession>
<feature type="active site" evidence="7">
    <location>
        <position position="141"/>
    </location>
</feature>
<dbReference type="PROSITE" id="PS00761">
    <property type="entry name" value="SPASE_I_3"/>
    <property type="match status" value="1"/>
</dbReference>
<dbReference type="PRINTS" id="PR00727">
    <property type="entry name" value="LEADERPTASE"/>
</dbReference>
<comment type="subcellular location">
    <subcellularLocation>
        <location evidence="2">Cell membrane</location>
        <topology evidence="2">Single-pass type II membrane protein</topology>
    </subcellularLocation>
    <subcellularLocation>
        <location evidence="8">Membrane</location>
        <topology evidence="8">Single-pass type II membrane protein</topology>
    </subcellularLocation>
</comment>
<comment type="similarity">
    <text evidence="3 8">Belongs to the peptidase S26 family.</text>
</comment>
<dbReference type="GO" id="GO:0005886">
    <property type="term" value="C:plasma membrane"/>
    <property type="evidence" value="ECO:0007669"/>
    <property type="project" value="UniProtKB-SubCell"/>
</dbReference>
<dbReference type="InterPro" id="IPR019756">
    <property type="entry name" value="Pept_S26A_signal_pept_1_Ser-AS"/>
</dbReference>
<evidence type="ECO:0000256" key="7">
    <source>
        <dbReference type="PIRSR" id="PIRSR600223-1"/>
    </source>
</evidence>
<keyword evidence="6 8" id="KW-0378">Hydrolase</keyword>
<dbReference type="Gene3D" id="2.10.109.10">
    <property type="entry name" value="Umud Fragment, subunit A"/>
    <property type="match status" value="1"/>
</dbReference>
<comment type="caution">
    <text evidence="11">The sequence shown here is derived from an EMBL/GenBank/DDBJ whole genome shotgun (WGS) entry which is preliminary data.</text>
</comment>
<dbReference type="AlphaFoldDB" id="A0A9D1H1L8"/>